<dbReference type="EMBL" id="CP002051">
    <property type="protein sequence ID" value="ADI32022.1"/>
    <property type="molecule type" value="Genomic_DNA"/>
</dbReference>
<reference evidence="2" key="1">
    <citation type="submission" date="2010-05" db="EMBL/GenBank/DDBJ databases">
        <title>Complete sequence of Staphylothermus hellenicus DSM 12710.</title>
        <authorList>
            <consortium name="US DOE Joint Genome Institute"/>
            <person name="Lucas S."/>
            <person name="Copeland A."/>
            <person name="Lapidus A."/>
            <person name="Cheng J.-F."/>
            <person name="Bruce D."/>
            <person name="Goodwin L."/>
            <person name="Pitluck S."/>
            <person name="Davenport K."/>
            <person name="Detter J.C."/>
            <person name="Han C."/>
            <person name="Tapia R."/>
            <person name="Larimer F."/>
            <person name="Land M."/>
            <person name="Hauser L."/>
            <person name="Kyrpides N."/>
            <person name="Mikhailova N."/>
            <person name="Anderson I.J."/>
            <person name="Woyke T."/>
        </authorList>
    </citation>
    <scope>NUCLEOTIDE SEQUENCE [LARGE SCALE GENOMIC DNA]</scope>
    <source>
        <strain evidence="2">DSM 12710 / JCM 10830 / BK20S6-10-b1 / P8</strain>
    </source>
</reference>
<keyword evidence="2" id="KW-1185">Reference proteome</keyword>
<evidence type="ECO:0000313" key="2">
    <source>
        <dbReference type="Proteomes" id="UP000002573"/>
    </source>
</evidence>
<dbReference type="HOGENOM" id="CLU_3148127_0_0_2"/>
<name>D7D8C6_STAHD</name>
<proteinExistence type="predicted"/>
<dbReference type="OrthoDB" id="383321at2157"/>
<organism evidence="1 2">
    <name type="scientific">Staphylothermus hellenicus (strain DSM 12710 / JCM 10830 / BK20S6-10-b1 / P8)</name>
    <dbReference type="NCBI Taxonomy" id="591019"/>
    <lineage>
        <taxon>Archaea</taxon>
        <taxon>Thermoproteota</taxon>
        <taxon>Thermoprotei</taxon>
        <taxon>Desulfurococcales</taxon>
        <taxon>Desulfurococcaceae</taxon>
        <taxon>Staphylothermus</taxon>
    </lineage>
</organism>
<accession>D7D8C6</accession>
<dbReference type="KEGG" id="shc:Shell_0914"/>
<evidence type="ECO:0000313" key="1">
    <source>
        <dbReference type="EMBL" id="ADI32022.1"/>
    </source>
</evidence>
<gene>
    <name evidence="1" type="ordered locus">Shell_0914</name>
</gene>
<dbReference type="Proteomes" id="UP000002573">
    <property type="component" value="Chromosome"/>
</dbReference>
<sequence>MPKRTTVVLDDDVYEKLVRLLYSEKLAEASVGELNNFRRRLSKRLAER</sequence>
<dbReference type="AlphaFoldDB" id="D7D8C6"/>
<dbReference type="GeneID" id="58786979"/>
<dbReference type="RefSeq" id="WP_013143220.1">
    <property type="nucleotide sequence ID" value="NC_014205.1"/>
</dbReference>
<reference evidence="1 2" key="2">
    <citation type="journal article" date="2011" name="Stand. Genomic Sci.">
        <title>Complete genome sequence of Staphylothermus hellenicus P8.</title>
        <authorList>
            <person name="Anderson I."/>
            <person name="Wirth R."/>
            <person name="Lucas S."/>
            <person name="Copeland A."/>
            <person name="Lapidus A."/>
            <person name="Cheng J.F."/>
            <person name="Goodwin L."/>
            <person name="Pitluck S."/>
            <person name="Davenport K."/>
            <person name="Detter J.C."/>
            <person name="Han C."/>
            <person name="Tapia R."/>
            <person name="Land M."/>
            <person name="Hauser L."/>
            <person name="Pati A."/>
            <person name="Mikhailova N."/>
            <person name="Woyke T."/>
            <person name="Klenk H.P."/>
            <person name="Kyrpides N."/>
            <person name="Ivanova N."/>
        </authorList>
    </citation>
    <scope>NUCLEOTIDE SEQUENCE [LARGE SCALE GENOMIC DNA]</scope>
    <source>
        <strain evidence="2">DSM 12710 / JCM 10830 / BK20S6-10-b1 / P8</strain>
    </source>
</reference>
<protein>
    <submittedName>
        <fullName evidence="1">Uncharacterized protein</fullName>
    </submittedName>
</protein>